<dbReference type="OrthoDB" id="4214853at2"/>
<name>A0A5N5W1K0_STRMB</name>
<evidence type="ECO:0000313" key="1">
    <source>
        <dbReference type="EMBL" id="KAB7835749.1"/>
    </source>
</evidence>
<sequence length="334" mass="37216">MDTAQWSRAEEAAWLLTRRRLGWDALDLERVDEEGPDSPESHHERLAVWMPAARLLGLALWRAAQDAECAVDDVPLEQVLRWLDGTRELFTRPLPRWKGLPGTWGQLESSAPGLLQKARWITSQHILAHEQEYKEIGEVYDAAPVLLGDRVRAVITGPYRDGRAPRWADLVEYAEETTADACHAARDGRWCPGPAIREAAAQLRPTLDAHPDVPPAPPETAGFLWIQRIARIAHIRATITAVVTHHRDSGNVELHPHPQYPAGHALAASLVALTGFARPAAELEVLWERRTESTATWERAHVPPTMRSYVLALESLVVSLSILTDVILASDCPR</sequence>
<dbReference type="Proteomes" id="UP000327000">
    <property type="component" value="Unassembled WGS sequence"/>
</dbReference>
<protein>
    <submittedName>
        <fullName evidence="1">Uncharacterized protein</fullName>
    </submittedName>
</protein>
<dbReference type="EMBL" id="VOKX01000106">
    <property type="protein sequence ID" value="KAB7835749.1"/>
    <property type="molecule type" value="Genomic_DNA"/>
</dbReference>
<keyword evidence="2" id="KW-1185">Reference proteome</keyword>
<dbReference type="RefSeq" id="WP_152265206.1">
    <property type="nucleotide sequence ID" value="NZ_VOKX01000106.1"/>
</dbReference>
<evidence type="ECO:0000313" key="2">
    <source>
        <dbReference type="Proteomes" id="UP000327000"/>
    </source>
</evidence>
<reference evidence="1 2" key="1">
    <citation type="journal article" date="2019" name="Microb. Cell Fact.">
        <title>Exploring novel herbicidin analogues by transcriptional regulator overexpression and MS/MS molecular networking.</title>
        <authorList>
            <person name="Shi Y."/>
            <person name="Gu R."/>
            <person name="Li Y."/>
            <person name="Wang X."/>
            <person name="Ren W."/>
            <person name="Li X."/>
            <person name="Wang L."/>
            <person name="Xie Y."/>
            <person name="Hong B."/>
        </authorList>
    </citation>
    <scope>NUCLEOTIDE SEQUENCE [LARGE SCALE GENOMIC DNA]</scope>
    <source>
        <strain evidence="1 2">US-43</strain>
    </source>
</reference>
<accession>A0A5N5W1K0</accession>
<dbReference type="AlphaFoldDB" id="A0A5N5W1K0"/>
<proteinExistence type="predicted"/>
<gene>
    <name evidence="1" type="ORF">FRZ00_26380</name>
</gene>
<organism evidence="1 2">
    <name type="scientific">Streptomyces mobaraensis</name>
    <name type="common">Streptoverticillium mobaraense</name>
    <dbReference type="NCBI Taxonomy" id="35621"/>
    <lineage>
        <taxon>Bacteria</taxon>
        <taxon>Bacillati</taxon>
        <taxon>Actinomycetota</taxon>
        <taxon>Actinomycetes</taxon>
        <taxon>Kitasatosporales</taxon>
        <taxon>Streptomycetaceae</taxon>
        <taxon>Streptomyces</taxon>
    </lineage>
</organism>
<comment type="caution">
    <text evidence="1">The sequence shown here is derived from an EMBL/GenBank/DDBJ whole genome shotgun (WGS) entry which is preliminary data.</text>
</comment>